<dbReference type="AlphaFoldDB" id="A0A0M0BVC4"/>
<evidence type="ECO:0000256" key="1">
    <source>
        <dbReference type="ARBA" id="ARBA00023122"/>
    </source>
</evidence>
<keyword evidence="1 2" id="KW-0129">CBS domain</keyword>
<evidence type="ECO:0000313" key="4">
    <source>
        <dbReference type="EMBL" id="KON32320.1"/>
    </source>
</evidence>
<dbReference type="PANTHER" id="PTHR43080:SF2">
    <property type="entry name" value="CBS DOMAIN-CONTAINING PROTEIN"/>
    <property type="match status" value="1"/>
</dbReference>
<comment type="caution">
    <text evidence="4">The sequence shown here is derived from an EMBL/GenBank/DDBJ whole genome shotgun (WGS) entry which is preliminary data.</text>
</comment>
<accession>A0A0M0BVC4</accession>
<dbReference type="CDD" id="cd04622">
    <property type="entry name" value="CBS_pair_HRP1_like"/>
    <property type="match status" value="1"/>
</dbReference>
<protein>
    <recommendedName>
        <fullName evidence="3">CBS domain-containing protein</fullName>
    </recommendedName>
</protein>
<dbReference type="InterPro" id="IPR000644">
    <property type="entry name" value="CBS_dom"/>
</dbReference>
<organism evidence="4 5">
    <name type="scientific">miscellaneous Crenarchaeota group-1 archaeon SG8-32-3</name>
    <dbReference type="NCBI Taxonomy" id="1685125"/>
    <lineage>
        <taxon>Archaea</taxon>
        <taxon>Candidatus Bathyarchaeota</taxon>
        <taxon>MCG-1</taxon>
    </lineage>
</organism>
<dbReference type="PANTHER" id="PTHR43080">
    <property type="entry name" value="CBS DOMAIN-CONTAINING PROTEIN CBSX3, MITOCHONDRIAL"/>
    <property type="match status" value="1"/>
</dbReference>
<dbReference type="EMBL" id="LFWV01000005">
    <property type="protein sequence ID" value="KON32320.1"/>
    <property type="molecule type" value="Genomic_DNA"/>
</dbReference>
<proteinExistence type="predicted"/>
<dbReference type="PROSITE" id="PS51371">
    <property type="entry name" value="CBS"/>
    <property type="match status" value="2"/>
</dbReference>
<feature type="domain" description="CBS" evidence="3">
    <location>
        <begin position="7"/>
        <end position="63"/>
    </location>
</feature>
<sequence length="137" mass="14981">MKTQDIMTSHVETITPTESTKDAAVKMRNLHIGALLVVDAGQLVGIITDRDICCKVIATGRDAVMTQVKEVMITDVTTCFDDQDITDAAKIMAERHVRRVPILHHDNSLAGLLSIDDLARTSHDLAGTVLEANRPIH</sequence>
<evidence type="ECO:0000313" key="5">
    <source>
        <dbReference type="Proteomes" id="UP000054016"/>
    </source>
</evidence>
<evidence type="ECO:0000256" key="2">
    <source>
        <dbReference type="PROSITE-ProRule" id="PRU00703"/>
    </source>
</evidence>
<dbReference type="Gene3D" id="3.10.580.10">
    <property type="entry name" value="CBS-domain"/>
    <property type="match status" value="1"/>
</dbReference>
<dbReference type="InterPro" id="IPR051257">
    <property type="entry name" value="Diverse_CBS-Domain"/>
</dbReference>
<dbReference type="Pfam" id="PF00571">
    <property type="entry name" value="CBS"/>
    <property type="match status" value="2"/>
</dbReference>
<dbReference type="SUPFAM" id="SSF54631">
    <property type="entry name" value="CBS-domain pair"/>
    <property type="match status" value="1"/>
</dbReference>
<evidence type="ECO:0000259" key="3">
    <source>
        <dbReference type="PROSITE" id="PS51371"/>
    </source>
</evidence>
<dbReference type="Proteomes" id="UP000054016">
    <property type="component" value="Unassembled WGS sequence"/>
</dbReference>
<dbReference type="InterPro" id="IPR046342">
    <property type="entry name" value="CBS_dom_sf"/>
</dbReference>
<gene>
    <name evidence="4" type="ORF">AC478_00630</name>
</gene>
<reference evidence="5" key="1">
    <citation type="submission" date="2015-06" db="EMBL/GenBank/DDBJ databases">
        <title>New insights into the roles of widespread benthic archaea in carbon and nitrogen cycling.</title>
        <authorList>
            <person name="Lazar C.S."/>
            <person name="Baker B.J."/>
            <person name="Seitz K.W."/>
            <person name="Hyde A.S."/>
            <person name="Dick G.J."/>
            <person name="Hinrichs K.-U."/>
            <person name="Teske A.P."/>
        </authorList>
    </citation>
    <scope>NUCLEOTIDE SEQUENCE [LARGE SCALE GENOMIC DNA]</scope>
</reference>
<dbReference type="SMART" id="SM00116">
    <property type="entry name" value="CBS"/>
    <property type="match status" value="2"/>
</dbReference>
<feature type="domain" description="CBS" evidence="3">
    <location>
        <begin position="72"/>
        <end position="130"/>
    </location>
</feature>
<name>A0A0M0BVC4_9ARCH</name>